<evidence type="ECO:0000313" key="2">
    <source>
        <dbReference type="Proteomes" id="UP001230466"/>
    </source>
</evidence>
<proteinExistence type="predicted"/>
<dbReference type="RefSeq" id="WP_211598873.1">
    <property type="nucleotide sequence ID" value="NZ_JAGRQI010000019.1"/>
</dbReference>
<gene>
    <name evidence="1" type="ORF">QJU78_03980</name>
</gene>
<dbReference type="EMBL" id="JASAYJ010000006">
    <property type="protein sequence ID" value="MDP8186934.1"/>
    <property type="molecule type" value="Genomic_DNA"/>
</dbReference>
<accession>A0AAW8CKR0</accession>
<dbReference type="AlphaFoldDB" id="A0AAW8CKR0"/>
<protein>
    <submittedName>
        <fullName evidence="1">Uncharacterized protein</fullName>
    </submittedName>
</protein>
<reference evidence="1" key="1">
    <citation type="journal article" date="2023" name="Front. Microbiol.">
        <title>Phylogeography and host specificity of Pasteurellaceae pathogenic to sea-farmed fish in the north-east Atlantic.</title>
        <authorList>
            <person name="Gulla S."/>
            <person name="Colquhoun D.J."/>
            <person name="Olsen A.B."/>
            <person name="Spilsberg B."/>
            <person name="Lagesen K."/>
            <person name="Aakesson C.P."/>
            <person name="Strom S."/>
            <person name="Manji F."/>
            <person name="Birkbeck T.H."/>
            <person name="Nilsen H.K."/>
        </authorList>
    </citation>
    <scope>NUCLEOTIDE SEQUENCE</scope>
    <source>
        <strain evidence="1">VIB1234</strain>
    </source>
</reference>
<organism evidence="1 2">
    <name type="scientific">Pasteurella atlantica</name>
    <dbReference type="NCBI Taxonomy" id="2827233"/>
    <lineage>
        <taxon>Bacteria</taxon>
        <taxon>Pseudomonadati</taxon>
        <taxon>Pseudomonadota</taxon>
        <taxon>Gammaproteobacteria</taxon>
        <taxon>Pasteurellales</taxon>
        <taxon>Pasteurellaceae</taxon>
        <taxon>Pasteurella</taxon>
    </lineage>
</organism>
<name>A0AAW8CKR0_9PAST</name>
<evidence type="ECO:0000313" key="1">
    <source>
        <dbReference type="EMBL" id="MDP8186934.1"/>
    </source>
</evidence>
<sequence>MNITEFRENTSTRILDMLQTGFNCYDIGHTTEEIADEIGIDIKECKEILRCLVDRKLIRLVHLVDLETNKLMGSGYIPYQR</sequence>
<comment type="caution">
    <text evidence="1">The sequence shown here is derived from an EMBL/GenBank/DDBJ whole genome shotgun (WGS) entry which is preliminary data.</text>
</comment>
<dbReference type="Proteomes" id="UP001230466">
    <property type="component" value="Unassembled WGS sequence"/>
</dbReference>